<dbReference type="Gene3D" id="3.60.15.10">
    <property type="entry name" value="Ribonuclease Z/Hydroxyacylglutathione hydrolase-like"/>
    <property type="match status" value="1"/>
</dbReference>
<dbReference type="InterPro" id="IPR001279">
    <property type="entry name" value="Metallo-B-lactamas"/>
</dbReference>
<evidence type="ECO:0000256" key="1">
    <source>
        <dbReference type="ARBA" id="ARBA00001623"/>
    </source>
</evidence>
<organism evidence="9 10">
    <name type="scientific">Alkalimonas delamerensis</name>
    <dbReference type="NCBI Taxonomy" id="265981"/>
    <lineage>
        <taxon>Bacteria</taxon>
        <taxon>Pseudomonadati</taxon>
        <taxon>Pseudomonadota</taxon>
        <taxon>Gammaproteobacteria</taxon>
        <taxon>Alkalimonas</taxon>
    </lineage>
</organism>
<comment type="similarity">
    <text evidence="3 7">Belongs to the metallo-beta-lactamase superfamily. Glyoxalase II family.</text>
</comment>
<feature type="binding site" evidence="7">
    <location>
        <position position="59"/>
    </location>
    <ligand>
        <name>Zn(2+)</name>
        <dbReference type="ChEBI" id="CHEBI:29105"/>
        <label>1</label>
    </ligand>
</feature>
<feature type="binding site" evidence="7">
    <location>
        <position position="175"/>
    </location>
    <ligand>
        <name>Zn(2+)</name>
        <dbReference type="ChEBI" id="CHEBI:29105"/>
        <label>2</label>
    </ligand>
</feature>
<feature type="binding site" evidence="7">
    <location>
        <position position="137"/>
    </location>
    <ligand>
        <name>Zn(2+)</name>
        <dbReference type="ChEBI" id="CHEBI:29105"/>
        <label>2</label>
    </ligand>
</feature>
<evidence type="ECO:0000256" key="7">
    <source>
        <dbReference type="HAMAP-Rule" id="MF_01374"/>
    </source>
</evidence>
<dbReference type="InterPro" id="IPR036866">
    <property type="entry name" value="RibonucZ/Hydroxyglut_hydro"/>
</dbReference>
<feature type="binding site" evidence="7">
    <location>
        <position position="64"/>
    </location>
    <ligand>
        <name>Zn(2+)</name>
        <dbReference type="ChEBI" id="CHEBI:29105"/>
        <label>2</label>
    </ligand>
</feature>
<evidence type="ECO:0000256" key="5">
    <source>
        <dbReference type="ARBA" id="ARBA00022801"/>
    </source>
</evidence>
<dbReference type="SUPFAM" id="SSF56281">
    <property type="entry name" value="Metallo-hydrolase/oxidoreductase"/>
    <property type="match status" value="1"/>
</dbReference>
<keyword evidence="6 7" id="KW-0862">Zinc</keyword>
<dbReference type="NCBIfam" id="TIGR03413">
    <property type="entry name" value="GSH_gloB"/>
    <property type="match status" value="1"/>
</dbReference>
<dbReference type="InterPro" id="IPR017782">
    <property type="entry name" value="Hydroxyacylglutathione_Hdrlase"/>
</dbReference>
<dbReference type="Proteomes" id="UP001236258">
    <property type="component" value="Unassembled WGS sequence"/>
</dbReference>
<evidence type="ECO:0000313" key="10">
    <source>
        <dbReference type="Proteomes" id="UP001236258"/>
    </source>
</evidence>
<dbReference type="RefSeq" id="WP_305946012.1">
    <property type="nucleotide sequence ID" value="NZ_JAUZVY010000005.1"/>
</dbReference>
<feature type="binding site" evidence="7">
    <location>
        <position position="137"/>
    </location>
    <ligand>
        <name>Zn(2+)</name>
        <dbReference type="ChEBI" id="CHEBI:29105"/>
        <label>1</label>
    </ligand>
</feature>
<dbReference type="CDD" id="cd07723">
    <property type="entry name" value="hydroxyacylglutathione_hydrolase_MBL-fold"/>
    <property type="match status" value="1"/>
</dbReference>
<evidence type="ECO:0000313" key="9">
    <source>
        <dbReference type="EMBL" id="MDP4529970.1"/>
    </source>
</evidence>
<dbReference type="GO" id="GO:0004416">
    <property type="term" value="F:hydroxyacylglutathione hydrolase activity"/>
    <property type="evidence" value="ECO:0007669"/>
    <property type="project" value="UniProtKB-EC"/>
</dbReference>
<reference evidence="9 10" key="1">
    <citation type="submission" date="2023-08" db="EMBL/GenBank/DDBJ databases">
        <authorList>
            <person name="Joshi A."/>
            <person name="Thite S."/>
        </authorList>
    </citation>
    <scope>NUCLEOTIDE SEQUENCE [LARGE SCALE GENOMIC DNA]</scope>
    <source>
        <strain evidence="9 10">1E1</strain>
    </source>
</reference>
<name>A0ABT9GSL5_9GAMM</name>
<feature type="domain" description="Metallo-beta-lactamase" evidence="8">
    <location>
        <begin position="26"/>
        <end position="175"/>
    </location>
</feature>
<dbReference type="Pfam" id="PF16123">
    <property type="entry name" value="HAGH_C"/>
    <property type="match status" value="1"/>
</dbReference>
<comment type="pathway">
    <text evidence="2 7">Secondary metabolite metabolism; methylglyoxal degradation; (R)-lactate from methylglyoxal: step 2/2.</text>
</comment>
<keyword evidence="10" id="KW-1185">Reference proteome</keyword>
<keyword evidence="4 7" id="KW-0479">Metal-binding</keyword>
<gene>
    <name evidence="7 9" type="primary">gloB</name>
    <name evidence="9" type="ORF">Q3O59_13150</name>
</gene>
<dbReference type="Pfam" id="PF00753">
    <property type="entry name" value="Lactamase_B"/>
    <property type="match status" value="1"/>
</dbReference>
<dbReference type="EMBL" id="JAUZVY010000005">
    <property type="protein sequence ID" value="MDP4529970.1"/>
    <property type="molecule type" value="Genomic_DNA"/>
</dbReference>
<dbReference type="InterPro" id="IPR032282">
    <property type="entry name" value="HAGH_C"/>
</dbReference>
<comment type="caution">
    <text evidence="9">The sequence shown here is derived from an EMBL/GenBank/DDBJ whole genome shotgun (WGS) entry which is preliminary data.</text>
</comment>
<dbReference type="SMART" id="SM00849">
    <property type="entry name" value="Lactamase_B"/>
    <property type="match status" value="1"/>
</dbReference>
<accession>A0ABT9GSL5</accession>
<keyword evidence="5 7" id="KW-0378">Hydrolase</keyword>
<feature type="binding site" evidence="7">
    <location>
        <position position="63"/>
    </location>
    <ligand>
        <name>Zn(2+)</name>
        <dbReference type="ChEBI" id="CHEBI:29105"/>
        <label>2</label>
    </ligand>
</feature>
<comment type="catalytic activity">
    <reaction evidence="1 7">
        <text>an S-(2-hydroxyacyl)glutathione + H2O = a 2-hydroxy carboxylate + glutathione + H(+)</text>
        <dbReference type="Rhea" id="RHEA:21864"/>
        <dbReference type="ChEBI" id="CHEBI:15377"/>
        <dbReference type="ChEBI" id="CHEBI:15378"/>
        <dbReference type="ChEBI" id="CHEBI:57925"/>
        <dbReference type="ChEBI" id="CHEBI:58896"/>
        <dbReference type="ChEBI" id="CHEBI:71261"/>
        <dbReference type="EC" id="3.1.2.6"/>
    </reaction>
</comment>
<dbReference type="PIRSF" id="PIRSF005457">
    <property type="entry name" value="Glx"/>
    <property type="match status" value="1"/>
</dbReference>
<evidence type="ECO:0000256" key="2">
    <source>
        <dbReference type="ARBA" id="ARBA00004963"/>
    </source>
</evidence>
<comment type="function">
    <text evidence="7">Thiolesterase that catalyzes the hydrolysis of S-D-lactoyl-glutathione to form glutathione and D-lactic acid.</text>
</comment>
<evidence type="ECO:0000256" key="3">
    <source>
        <dbReference type="ARBA" id="ARBA00006759"/>
    </source>
</evidence>
<dbReference type="InterPro" id="IPR050110">
    <property type="entry name" value="Glyoxalase_II_hydrolase"/>
</dbReference>
<feature type="binding site" evidence="7">
    <location>
        <position position="120"/>
    </location>
    <ligand>
        <name>Zn(2+)</name>
        <dbReference type="ChEBI" id="CHEBI:29105"/>
        <label>1</label>
    </ligand>
</feature>
<dbReference type="InterPro" id="IPR035680">
    <property type="entry name" value="Clx_II_MBL"/>
</dbReference>
<dbReference type="HAMAP" id="MF_01374">
    <property type="entry name" value="Glyoxalase_2"/>
    <property type="match status" value="1"/>
</dbReference>
<sequence length="260" mass="28891">MNAENLTISPIPIFQDNYIWCLTRPSQAAMAVVDPGDAAAVIDFATSNAKTLSTILITHHHWDHTDGIAILKQKFPEARVIGPAYEAAKIEGLTELVEDDDSIVLPELELELQVLHVPGHTLGHIAYYQAPRLFCGDTLFSAGCGRLFEGSPEQMHQSLQRLAQLPDDTEIYCTHEYTLANLAFAREVEPTNQAVIAAQAECRQRRNNQLPTLPSTLLHEKAINPFLRCQEPELQTKYGTESTEATFAALRSAKDQFIPK</sequence>
<evidence type="ECO:0000256" key="4">
    <source>
        <dbReference type="ARBA" id="ARBA00022723"/>
    </source>
</evidence>
<protein>
    <recommendedName>
        <fullName evidence="7">Hydroxyacylglutathione hydrolase</fullName>
        <ecNumber evidence="7">3.1.2.6</ecNumber>
    </recommendedName>
    <alternativeName>
        <fullName evidence="7">Glyoxalase II</fullName>
        <shortName evidence="7">Glx II</shortName>
    </alternativeName>
</protein>
<comment type="cofactor">
    <cofactor evidence="7">
        <name>Zn(2+)</name>
        <dbReference type="ChEBI" id="CHEBI:29105"/>
    </cofactor>
    <text evidence="7">Binds 2 Zn(2+) ions per subunit.</text>
</comment>
<dbReference type="PANTHER" id="PTHR43705:SF1">
    <property type="entry name" value="HYDROXYACYLGLUTATHIONE HYDROLASE GLOB"/>
    <property type="match status" value="1"/>
</dbReference>
<comment type="subunit">
    <text evidence="7">Monomer.</text>
</comment>
<evidence type="ECO:0000259" key="8">
    <source>
        <dbReference type="SMART" id="SM00849"/>
    </source>
</evidence>
<dbReference type="EC" id="3.1.2.6" evidence="7"/>
<proteinExistence type="inferred from homology"/>
<feature type="binding site" evidence="7">
    <location>
        <position position="61"/>
    </location>
    <ligand>
        <name>Zn(2+)</name>
        <dbReference type="ChEBI" id="CHEBI:29105"/>
        <label>1</label>
    </ligand>
</feature>
<evidence type="ECO:0000256" key="6">
    <source>
        <dbReference type="ARBA" id="ARBA00022833"/>
    </source>
</evidence>
<dbReference type="PANTHER" id="PTHR43705">
    <property type="entry name" value="HYDROXYACYLGLUTATHIONE HYDROLASE"/>
    <property type="match status" value="1"/>
</dbReference>